<dbReference type="Proteomes" id="UP001152795">
    <property type="component" value="Unassembled WGS sequence"/>
</dbReference>
<dbReference type="SMART" id="SM00409">
    <property type="entry name" value="IG"/>
    <property type="match status" value="4"/>
</dbReference>
<sequence length="957" mass="106773">MSTRDFHAHSVLVCIFWKSVKAWDCYGINDTSRASFLEVFMERTSRMKSFIVAFVYITSVPILAKRYIEFNEEPSNLVVMRNKPATLRCNITAKNNLIISWHKDGIKLDLTNDTRRTILSHGSLYFKTIIRQKKLSPDAGVYRCVGETKVNGRSFKILSRKARLTVTGMSKSFVVTPQNLTVSEGETALFECKIKRSRPEAKIKWSKEGKNTDLTLNFRFVVFPSGTLEILSVMQSDAGSYICKATNEEMRRSATAKATLTITSASTTPKPNKFLVKPSNVIVLHNEDAILECIITGYPKPQVEWYKDGTKITLTQNGQYSKYGASSLNVSGAQAADSGKYECVMGTDKAEASLQVLVPPQFKVLPTNIETVEGKNIVFPCEATGSPKPKISWYKNGDMIDAVQFEHIEVNDDGITIMEVLESDEGIYQCFAKNDGGEIEASAQLNIKGPTTTPPTTVATTTLTTMQVTTRAPSIKMLAPSAPKNVKAAAENTTAIRVFWQEPDQPHGKIKKYTVVTHKVPDGGNPEFKSMPETQDTQLVVSNLEPGTLYQFVVYASNEYKKGALSKSVGEYTAKRKTPALEPPRDVQVTAISSMALKISWKPPLNALLVIKNYSIEYRDIDRNTPWRIESSLRHGVVLLKLRPYTKYSVKVTAHTDGGPGQTSSVFSARTKSGKPNGPPEDIKLVATNDILVAKWSPPSDPNGNITGYEIQLKNENSGNVSNFTTKKNNKVFMNVEKSATYALRVAAVTEAGRGDFSQWMRKDMPAPPITEDVVPGKPTNLRTHVVLGMVRVSWDPPKESHIIVRQYVLSYGKMTPDDTFKRLPNTTTSYLLQKLQSGTIYIIRVRAKNAKGQGLEALERITIPPLKQSSGIYNLRAVPIKKRTLKLSWIDPTINLRPNVVYHVKFEKDGTWRQFNVTKRTSLVVKNLRPGMTYTFYAKKNDESKFVTVSNSTREE</sequence>
<feature type="region of interest" description="Disordered" evidence="7">
    <location>
        <begin position="653"/>
        <end position="681"/>
    </location>
</feature>
<keyword evidence="9" id="KW-1185">Reference proteome</keyword>
<keyword evidence="5" id="KW-0325">Glycoprotein</keyword>
<dbReference type="FunFam" id="2.60.40.10:FF:000189">
    <property type="entry name" value="Neogenin isoform 3"/>
    <property type="match status" value="1"/>
</dbReference>
<dbReference type="SUPFAM" id="SSF49265">
    <property type="entry name" value="Fibronectin type III"/>
    <property type="match status" value="3"/>
</dbReference>
<evidence type="ECO:0000256" key="7">
    <source>
        <dbReference type="SAM" id="MobiDB-lite"/>
    </source>
</evidence>
<keyword evidence="4" id="KW-1015">Disulfide bond</keyword>
<dbReference type="PANTHER" id="PTHR44170:SF54">
    <property type="entry name" value="FI24025P1"/>
    <property type="match status" value="1"/>
</dbReference>
<accession>A0A6S7G5H9</accession>
<evidence type="ECO:0000313" key="9">
    <source>
        <dbReference type="Proteomes" id="UP001152795"/>
    </source>
</evidence>
<evidence type="ECO:0000256" key="1">
    <source>
        <dbReference type="ARBA" id="ARBA00004370"/>
    </source>
</evidence>
<dbReference type="EMBL" id="CACRXK020001133">
    <property type="protein sequence ID" value="CAB3987198.1"/>
    <property type="molecule type" value="Genomic_DNA"/>
</dbReference>
<dbReference type="InterPro" id="IPR007110">
    <property type="entry name" value="Ig-like_dom"/>
</dbReference>
<evidence type="ECO:0000256" key="3">
    <source>
        <dbReference type="ARBA" id="ARBA00023136"/>
    </source>
</evidence>
<dbReference type="PRINTS" id="PR00014">
    <property type="entry name" value="FNTYPEIII"/>
</dbReference>
<dbReference type="InterPro" id="IPR013783">
    <property type="entry name" value="Ig-like_fold"/>
</dbReference>
<dbReference type="InterPro" id="IPR003599">
    <property type="entry name" value="Ig_sub"/>
</dbReference>
<dbReference type="GO" id="GO:0098609">
    <property type="term" value="P:cell-cell adhesion"/>
    <property type="evidence" value="ECO:0007669"/>
    <property type="project" value="TreeGrafter"/>
</dbReference>
<keyword evidence="6" id="KW-0393">Immunoglobulin domain</keyword>
<dbReference type="OrthoDB" id="6021834at2759"/>
<feature type="non-terminal residue" evidence="8">
    <location>
        <position position="957"/>
    </location>
</feature>
<reference evidence="8" key="1">
    <citation type="submission" date="2020-04" db="EMBL/GenBank/DDBJ databases">
        <authorList>
            <person name="Alioto T."/>
            <person name="Alioto T."/>
            <person name="Gomez Garrido J."/>
        </authorList>
    </citation>
    <scope>NUCLEOTIDE SEQUENCE</scope>
    <source>
        <strain evidence="8">A484AB</strain>
    </source>
</reference>
<protein>
    <submittedName>
        <fullName evidence="8">Neogenin-like isoform X2</fullName>
    </submittedName>
</protein>
<dbReference type="Gene3D" id="2.60.40.10">
    <property type="entry name" value="Immunoglobulins"/>
    <property type="match status" value="9"/>
</dbReference>
<dbReference type="InterPro" id="IPR036116">
    <property type="entry name" value="FN3_sf"/>
</dbReference>
<evidence type="ECO:0000313" key="8">
    <source>
        <dbReference type="EMBL" id="CAB3987198.1"/>
    </source>
</evidence>
<evidence type="ECO:0000256" key="5">
    <source>
        <dbReference type="ARBA" id="ARBA00023180"/>
    </source>
</evidence>
<dbReference type="PROSITE" id="PS50835">
    <property type="entry name" value="IG_LIKE"/>
    <property type="match status" value="4"/>
</dbReference>
<dbReference type="CDD" id="cd00063">
    <property type="entry name" value="FN3"/>
    <property type="match status" value="5"/>
</dbReference>
<dbReference type="InterPro" id="IPR013098">
    <property type="entry name" value="Ig_I-set"/>
</dbReference>
<dbReference type="FunFam" id="2.60.40.10:FF:000004">
    <property type="entry name" value="DCC isoform 1"/>
    <property type="match status" value="1"/>
</dbReference>
<dbReference type="GO" id="GO:0016020">
    <property type="term" value="C:membrane"/>
    <property type="evidence" value="ECO:0007669"/>
    <property type="project" value="UniProtKB-SubCell"/>
</dbReference>
<dbReference type="PANTHER" id="PTHR44170">
    <property type="entry name" value="PROTEIN SIDEKICK"/>
    <property type="match status" value="1"/>
</dbReference>
<dbReference type="FunFam" id="2.60.40.10:FF:000107">
    <property type="entry name" value="Myosin, light chain kinase a"/>
    <property type="match status" value="1"/>
</dbReference>
<comment type="subcellular location">
    <subcellularLocation>
        <location evidence="1">Membrane</location>
    </subcellularLocation>
</comment>
<evidence type="ECO:0000256" key="6">
    <source>
        <dbReference type="ARBA" id="ARBA00023319"/>
    </source>
</evidence>
<evidence type="ECO:0000256" key="4">
    <source>
        <dbReference type="ARBA" id="ARBA00023157"/>
    </source>
</evidence>
<feature type="compositionally biased region" description="Polar residues" evidence="7">
    <location>
        <begin position="662"/>
        <end position="671"/>
    </location>
</feature>
<comment type="caution">
    <text evidence="8">The sequence shown here is derived from an EMBL/GenBank/DDBJ whole genome shotgun (WGS) entry which is preliminary data.</text>
</comment>
<dbReference type="SMART" id="SM00408">
    <property type="entry name" value="IGc2"/>
    <property type="match status" value="4"/>
</dbReference>
<keyword evidence="3" id="KW-0472">Membrane</keyword>
<evidence type="ECO:0000256" key="2">
    <source>
        <dbReference type="ARBA" id="ARBA00022737"/>
    </source>
</evidence>
<dbReference type="InterPro" id="IPR003961">
    <property type="entry name" value="FN3_dom"/>
</dbReference>
<dbReference type="Pfam" id="PF00041">
    <property type="entry name" value="fn3"/>
    <property type="match status" value="5"/>
</dbReference>
<dbReference type="InterPro" id="IPR003598">
    <property type="entry name" value="Ig_sub2"/>
</dbReference>
<dbReference type="PROSITE" id="PS50853">
    <property type="entry name" value="FN3"/>
    <property type="match status" value="5"/>
</dbReference>
<dbReference type="InterPro" id="IPR036179">
    <property type="entry name" value="Ig-like_dom_sf"/>
</dbReference>
<gene>
    <name evidence="8" type="ORF">PACLA_8A048846</name>
</gene>
<organism evidence="8 9">
    <name type="scientific">Paramuricea clavata</name>
    <name type="common">Red gorgonian</name>
    <name type="synonym">Violescent sea-whip</name>
    <dbReference type="NCBI Taxonomy" id="317549"/>
    <lineage>
        <taxon>Eukaryota</taxon>
        <taxon>Metazoa</taxon>
        <taxon>Cnidaria</taxon>
        <taxon>Anthozoa</taxon>
        <taxon>Octocorallia</taxon>
        <taxon>Malacalcyonacea</taxon>
        <taxon>Plexauridae</taxon>
        <taxon>Paramuricea</taxon>
    </lineage>
</organism>
<dbReference type="AlphaFoldDB" id="A0A6S7G5H9"/>
<dbReference type="SUPFAM" id="SSF48726">
    <property type="entry name" value="Immunoglobulin"/>
    <property type="match status" value="4"/>
</dbReference>
<dbReference type="SMART" id="SM00060">
    <property type="entry name" value="FN3"/>
    <property type="match status" value="5"/>
</dbReference>
<proteinExistence type="predicted"/>
<keyword evidence="2" id="KW-0677">Repeat</keyword>
<dbReference type="Pfam" id="PF07679">
    <property type="entry name" value="I-set"/>
    <property type="match status" value="4"/>
</dbReference>
<name>A0A6S7G5H9_PARCT</name>